<evidence type="ECO:0000256" key="3">
    <source>
        <dbReference type="ARBA" id="ARBA00023125"/>
    </source>
</evidence>
<keyword evidence="3" id="KW-0238">DNA-binding</keyword>
<dbReference type="Pfam" id="PF01420">
    <property type="entry name" value="Methylase_S"/>
    <property type="match status" value="2"/>
</dbReference>
<evidence type="ECO:0000259" key="4">
    <source>
        <dbReference type="Pfam" id="PF01420"/>
    </source>
</evidence>
<comment type="similarity">
    <text evidence="1">Belongs to the type-I restriction system S methylase family.</text>
</comment>
<evidence type="ECO:0000313" key="5">
    <source>
        <dbReference type="EMBL" id="KKN60823.1"/>
    </source>
</evidence>
<dbReference type="EMBL" id="LAZR01000681">
    <property type="protein sequence ID" value="KKN60823.1"/>
    <property type="molecule type" value="Genomic_DNA"/>
</dbReference>
<sequence length="422" mass="46140">MRSEFPTRPLAEMVVNLNRQRVPIKSSLRKAGPYPYYGAQGIVDYVDSYIFDGEFVLVAEDGENLRSRNEPVAQIATGKFWVNNHAHIIRANEISNNWFLEAAINQSPLASFVSGSTIPKLNKSNLEKIPLYCPPKPIQDQVGDFLRTIADKIANNRALATDLEAMARAIFKSWFVDFDPVKAKMEGRAPAGMDADTAALFPDELVESELGLIPKGWEVAAIADLCEIVGGATPSTKNSEYWDEGQHFWATPKDLSALSAPVLWGTSRQITDEGLAKISSGLLPEGTVLLSSRAPIGYLAITQVQTAINQGFIAMKPINGASSAFLMLWAKTFMDLIVGNANGSTFQEISKKSFRPIQLVRPPVNVLGAFSSLASPLFDTIANLDAESIRLADLRDTLLPRLISGKLRLPETETVTGQEMAE</sequence>
<accession>A0A0F9V4P4</accession>
<proteinExistence type="inferred from homology"/>
<reference evidence="5" key="1">
    <citation type="journal article" date="2015" name="Nature">
        <title>Complex archaea that bridge the gap between prokaryotes and eukaryotes.</title>
        <authorList>
            <person name="Spang A."/>
            <person name="Saw J.H."/>
            <person name="Jorgensen S.L."/>
            <person name="Zaremba-Niedzwiedzka K."/>
            <person name="Martijn J."/>
            <person name="Lind A.E."/>
            <person name="van Eijk R."/>
            <person name="Schleper C."/>
            <person name="Guy L."/>
            <person name="Ettema T.J."/>
        </authorList>
    </citation>
    <scope>NUCLEOTIDE SEQUENCE</scope>
</reference>
<name>A0A0F9V4P4_9ZZZZ</name>
<dbReference type="CDD" id="cd17273">
    <property type="entry name" value="RMtype1_S_EcoJA69PI-TRD1-CR1_like"/>
    <property type="match status" value="1"/>
</dbReference>
<dbReference type="GO" id="GO:0009307">
    <property type="term" value="P:DNA restriction-modification system"/>
    <property type="evidence" value="ECO:0007669"/>
    <property type="project" value="UniProtKB-KW"/>
</dbReference>
<dbReference type="PANTHER" id="PTHR30408:SF13">
    <property type="entry name" value="TYPE I RESTRICTION ENZYME HINDI SPECIFICITY SUBUNIT"/>
    <property type="match status" value="1"/>
</dbReference>
<dbReference type="CDD" id="cd17262">
    <property type="entry name" value="RMtype1_S_Aco12261I-TRD2-CR2"/>
    <property type="match status" value="1"/>
</dbReference>
<gene>
    <name evidence="5" type="ORF">LCGC14_0528100</name>
</gene>
<evidence type="ECO:0000256" key="2">
    <source>
        <dbReference type="ARBA" id="ARBA00022747"/>
    </source>
</evidence>
<organism evidence="5">
    <name type="scientific">marine sediment metagenome</name>
    <dbReference type="NCBI Taxonomy" id="412755"/>
    <lineage>
        <taxon>unclassified sequences</taxon>
        <taxon>metagenomes</taxon>
        <taxon>ecological metagenomes</taxon>
    </lineage>
</organism>
<comment type="caution">
    <text evidence="5">The sequence shown here is derived from an EMBL/GenBank/DDBJ whole genome shotgun (WGS) entry which is preliminary data.</text>
</comment>
<dbReference type="GO" id="GO:0003677">
    <property type="term" value="F:DNA binding"/>
    <property type="evidence" value="ECO:0007669"/>
    <property type="project" value="UniProtKB-KW"/>
</dbReference>
<feature type="domain" description="Type I restriction modification DNA specificity" evidence="4">
    <location>
        <begin position="14"/>
        <end position="164"/>
    </location>
</feature>
<keyword evidence="2" id="KW-0680">Restriction system</keyword>
<evidence type="ECO:0000256" key="1">
    <source>
        <dbReference type="ARBA" id="ARBA00010923"/>
    </source>
</evidence>
<dbReference type="Gene3D" id="3.90.220.20">
    <property type="entry name" value="DNA methylase specificity domains"/>
    <property type="match status" value="2"/>
</dbReference>
<dbReference type="InterPro" id="IPR000055">
    <property type="entry name" value="Restrct_endonuc_typeI_TRD"/>
</dbReference>
<protein>
    <recommendedName>
        <fullName evidence="4">Type I restriction modification DNA specificity domain-containing protein</fullName>
    </recommendedName>
</protein>
<dbReference type="InterPro" id="IPR052021">
    <property type="entry name" value="Type-I_RS_S_subunit"/>
</dbReference>
<feature type="domain" description="Type I restriction modification DNA specificity" evidence="4">
    <location>
        <begin position="214"/>
        <end position="363"/>
    </location>
</feature>
<dbReference type="InterPro" id="IPR044946">
    <property type="entry name" value="Restrct_endonuc_typeI_TRD_sf"/>
</dbReference>
<dbReference type="SUPFAM" id="SSF116734">
    <property type="entry name" value="DNA methylase specificity domain"/>
    <property type="match status" value="2"/>
</dbReference>
<dbReference type="AlphaFoldDB" id="A0A0F9V4P4"/>
<dbReference type="PANTHER" id="PTHR30408">
    <property type="entry name" value="TYPE-1 RESTRICTION ENZYME ECOKI SPECIFICITY PROTEIN"/>
    <property type="match status" value="1"/>
</dbReference>